<dbReference type="AlphaFoldDB" id="A0A6M0ICJ1"/>
<protein>
    <submittedName>
        <fullName evidence="2">Uncharacterized protein</fullName>
    </submittedName>
</protein>
<reference evidence="2 3" key="1">
    <citation type="submission" date="2020-02" db="EMBL/GenBank/DDBJ databases">
        <title>Draft genome sequence of two Spirosoma agri KCTC 52727 and Spirosoma terrae KCTC 52035.</title>
        <authorList>
            <person name="Rojas J."/>
            <person name="Ambika Manirajan B."/>
            <person name="Ratering S."/>
            <person name="Suarez C."/>
            <person name="Schnell S."/>
        </authorList>
    </citation>
    <scope>NUCLEOTIDE SEQUENCE [LARGE SCALE GENOMIC DNA]</scope>
    <source>
        <strain evidence="2 3">KCTC 52727</strain>
    </source>
</reference>
<dbReference type="EMBL" id="JAAGNZ010000001">
    <property type="protein sequence ID" value="NEU65475.1"/>
    <property type="molecule type" value="Genomic_DNA"/>
</dbReference>
<comment type="caution">
    <text evidence="2">The sequence shown here is derived from an EMBL/GenBank/DDBJ whole genome shotgun (WGS) entry which is preliminary data.</text>
</comment>
<dbReference type="Proteomes" id="UP000477386">
    <property type="component" value="Unassembled WGS sequence"/>
</dbReference>
<evidence type="ECO:0000256" key="1">
    <source>
        <dbReference type="SAM" id="MobiDB-lite"/>
    </source>
</evidence>
<organism evidence="2 3">
    <name type="scientific">Spirosoma agri</name>
    <dbReference type="NCBI Taxonomy" id="1987381"/>
    <lineage>
        <taxon>Bacteria</taxon>
        <taxon>Pseudomonadati</taxon>
        <taxon>Bacteroidota</taxon>
        <taxon>Cytophagia</taxon>
        <taxon>Cytophagales</taxon>
        <taxon>Cytophagaceae</taxon>
        <taxon>Spirosoma</taxon>
    </lineage>
</organism>
<name>A0A6M0ICJ1_9BACT</name>
<gene>
    <name evidence="2" type="ORF">GK091_01150</name>
</gene>
<keyword evidence="3" id="KW-1185">Reference proteome</keyword>
<proteinExistence type="predicted"/>
<feature type="region of interest" description="Disordered" evidence="1">
    <location>
        <begin position="136"/>
        <end position="196"/>
    </location>
</feature>
<feature type="compositionally biased region" description="Polar residues" evidence="1">
    <location>
        <begin position="142"/>
        <end position="162"/>
    </location>
</feature>
<sequence length="258" mass="27924">MSTRQLNVLLLGMSLVACSTQDRDNMDTGSAAGLGDAHEARRVTGVYLLSTDYHYQEPCNYLPEEFVRNLFQLGETVELEKVSELNSCELRWGSNKIGFHLESEKPFESVYQSEYFFNKLFEPEANKAINQNTAVKPPLSGPITSGTGAEVPASTTTATAKQDSTRGADPSAPLEGITHPTPPLTATAKDTPTGQAISGVGDKAIWEPGKKSLHVLFNNHVFSVVAQMPGDIATIKQGSISLAKLVIDSISDKRDPRD</sequence>
<evidence type="ECO:0000313" key="3">
    <source>
        <dbReference type="Proteomes" id="UP000477386"/>
    </source>
</evidence>
<dbReference type="RefSeq" id="WP_164034804.1">
    <property type="nucleotide sequence ID" value="NZ_JAAGNZ010000001.1"/>
</dbReference>
<dbReference type="PROSITE" id="PS51257">
    <property type="entry name" value="PROKAR_LIPOPROTEIN"/>
    <property type="match status" value="1"/>
</dbReference>
<evidence type="ECO:0000313" key="2">
    <source>
        <dbReference type="EMBL" id="NEU65475.1"/>
    </source>
</evidence>
<accession>A0A6M0ICJ1</accession>